<gene>
    <name evidence="1" type="ORF">BSYN_03750</name>
</gene>
<name>A0ABM8IDS2_9BACE</name>
<accession>A0ABM8IDS2</accession>
<dbReference type="EMBL" id="AP028055">
    <property type="protein sequence ID" value="BEG98110.1"/>
    <property type="molecule type" value="Genomic_DNA"/>
</dbReference>
<dbReference type="Gene3D" id="1.10.3230.30">
    <property type="entry name" value="Phage gp6-like head-tail connector protein"/>
    <property type="match status" value="1"/>
</dbReference>
<dbReference type="RefSeq" id="WP_353332778.1">
    <property type="nucleotide sequence ID" value="NZ_AP028055.1"/>
</dbReference>
<organism evidence="1 2">
    <name type="scientific">Bacteroides sedimenti</name>
    <dbReference type="NCBI Taxonomy" id="2136147"/>
    <lineage>
        <taxon>Bacteria</taxon>
        <taxon>Pseudomonadati</taxon>
        <taxon>Bacteroidota</taxon>
        <taxon>Bacteroidia</taxon>
        <taxon>Bacteroidales</taxon>
        <taxon>Bacteroidaceae</taxon>
        <taxon>Bacteroides</taxon>
    </lineage>
</organism>
<evidence type="ECO:0000313" key="2">
    <source>
        <dbReference type="Proteomes" id="UP001496674"/>
    </source>
</evidence>
<dbReference type="InterPro" id="IPR021146">
    <property type="entry name" value="Phage_gp6-like_head-tail"/>
</dbReference>
<proteinExistence type="predicted"/>
<keyword evidence="2" id="KW-1185">Reference proteome</keyword>
<protein>
    <recommendedName>
        <fullName evidence="3">Phage gp6-like head-tail connector protein</fullName>
    </recommendedName>
</protein>
<dbReference type="NCBIfam" id="TIGR01560">
    <property type="entry name" value="put_DNA_pack"/>
    <property type="match status" value="1"/>
</dbReference>
<reference evidence="1 2" key="1">
    <citation type="submission" date="2023-04" db="EMBL/GenBank/DDBJ databases">
        <title>Draft genome sequence of acteroides sedimenti strain YN3PY1.</title>
        <authorList>
            <person name="Yoshida N."/>
        </authorList>
    </citation>
    <scope>NUCLEOTIDE SEQUENCE [LARGE SCALE GENOMIC DNA]</scope>
    <source>
        <strain evidence="1 2">YN3PY1</strain>
    </source>
</reference>
<dbReference type="CDD" id="cd08054">
    <property type="entry name" value="gp6"/>
    <property type="match status" value="1"/>
</dbReference>
<dbReference type="Proteomes" id="UP001496674">
    <property type="component" value="Chromosome"/>
</dbReference>
<sequence length="102" mass="11359">MYVTIEDIKRQVNVDFSEDDIYIADLIETAEAAVANMINTGLEDYVVVEEQSGESKLAAPLRHAIKLVAANLYENREPVSYAKASNVAFTLSFLVMPYVKLT</sequence>
<evidence type="ECO:0008006" key="3">
    <source>
        <dbReference type="Google" id="ProtNLM"/>
    </source>
</evidence>
<dbReference type="Pfam" id="PF05135">
    <property type="entry name" value="Phage_connect_1"/>
    <property type="match status" value="1"/>
</dbReference>
<dbReference type="InterPro" id="IPR006450">
    <property type="entry name" value="Phage_HK97_gp6-like"/>
</dbReference>
<evidence type="ECO:0000313" key="1">
    <source>
        <dbReference type="EMBL" id="BEG98110.1"/>
    </source>
</evidence>